<dbReference type="PANTHER" id="PTHR43861">
    <property type="entry name" value="TRANS-ACONITATE 2-METHYLTRANSFERASE-RELATED"/>
    <property type="match status" value="1"/>
</dbReference>
<feature type="domain" description="Methyltransferase type 11" evidence="1">
    <location>
        <begin position="47"/>
        <end position="132"/>
    </location>
</feature>
<reference evidence="2 3" key="1">
    <citation type="journal article" date="2020" name="Phytopathology">
        <title>A high-quality genome resource of Botrytis fragariae, a new and rapidly spreading fungal pathogen causing strawberry gray mold in the U.S.A.</title>
        <authorList>
            <person name="Wu Y."/>
            <person name="Saski C.A."/>
            <person name="Schnabel G."/>
            <person name="Xiao S."/>
            <person name="Hu M."/>
        </authorList>
    </citation>
    <scope>NUCLEOTIDE SEQUENCE [LARGE SCALE GENOMIC DNA]</scope>
    <source>
        <strain evidence="2 3">BVB16</strain>
    </source>
</reference>
<dbReference type="OrthoDB" id="66144at2759"/>
<sequence length="176" mass="20153">MAQNIYDQEDFFKAYAQLPRSVHGLEKAPGFEVLPFWLASLEGSNFLDLGCGFGWMCRWARENGAKFVRARARKYPEDPSISYRKADFETLQISPNELHVAYSSLALLYIENLPSLIEQVYTSLKPGGAFIFSVEHPIWTAPRNPDWIKDAEGQDVWPPDSYLFEGLERQTGWQKG</sequence>
<comment type="caution">
    <text evidence="2">The sequence shown here is derived from an EMBL/GenBank/DDBJ whole genome shotgun (WGS) entry which is preliminary data.</text>
</comment>
<dbReference type="GO" id="GO:0008757">
    <property type="term" value="F:S-adenosylmethionine-dependent methyltransferase activity"/>
    <property type="evidence" value="ECO:0007669"/>
    <property type="project" value="InterPro"/>
</dbReference>
<name>A0A8H6EFS8_9HELO</name>
<accession>A0A8H6EFS8</accession>
<dbReference type="Proteomes" id="UP000531561">
    <property type="component" value="Unassembled WGS sequence"/>
</dbReference>
<dbReference type="GeneID" id="59263731"/>
<dbReference type="AlphaFoldDB" id="A0A8H6EFS8"/>
<keyword evidence="2" id="KW-0808">Transferase</keyword>
<protein>
    <submittedName>
        <fullName evidence="2">Putative methyl transferase protein</fullName>
    </submittedName>
</protein>
<dbReference type="Gene3D" id="3.40.50.150">
    <property type="entry name" value="Vaccinia Virus protein VP39"/>
    <property type="match status" value="1"/>
</dbReference>
<dbReference type="InterPro" id="IPR013216">
    <property type="entry name" value="Methyltransf_11"/>
</dbReference>
<evidence type="ECO:0000313" key="3">
    <source>
        <dbReference type="Proteomes" id="UP000531561"/>
    </source>
</evidence>
<dbReference type="RefSeq" id="XP_037189262.1">
    <property type="nucleotide sequence ID" value="XM_037340039.1"/>
</dbReference>
<evidence type="ECO:0000259" key="1">
    <source>
        <dbReference type="Pfam" id="PF08241"/>
    </source>
</evidence>
<proteinExistence type="predicted"/>
<evidence type="ECO:0000313" key="2">
    <source>
        <dbReference type="EMBL" id="KAF5870315.1"/>
    </source>
</evidence>
<dbReference type="InterPro" id="IPR029063">
    <property type="entry name" value="SAM-dependent_MTases_sf"/>
</dbReference>
<dbReference type="SUPFAM" id="SSF53335">
    <property type="entry name" value="S-adenosyl-L-methionine-dependent methyltransferases"/>
    <property type="match status" value="1"/>
</dbReference>
<dbReference type="EMBL" id="JABFCT010000014">
    <property type="protein sequence ID" value="KAF5870315.1"/>
    <property type="molecule type" value="Genomic_DNA"/>
</dbReference>
<gene>
    <name evidence="2" type="ORF">Bfra_009699</name>
</gene>
<dbReference type="Pfam" id="PF08241">
    <property type="entry name" value="Methyltransf_11"/>
    <property type="match status" value="1"/>
</dbReference>
<keyword evidence="3" id="KW-1185">Reference proteome</keyword>
<dbReference type="CDD" id="cd02440">
    <property type="entry name" value="AdoMet_MTases"/>
    <property type="match status" value="1"/>
</dbReference>
<organism evidence="2 3">
    <name type="scientific">Botrytis fragariae</name>
    <dbReference type="NCBI Taxonomy" id="1964551"/>
    <lineage>
        <taxon>Eukaryota</taxon>
        <taxon>Fungi</taxon>
        <taxon>Dikarya</taxon>
        <taxon>Ascomycota</taxon>
        <taxon>Pezizomycotina</taxon>
        <taxon>Leotiomycetes</taxon>
        <taxon>Helotiales</taxon>
        <taxon>Sclerotiniaceae</taxon>
        <taxon>Botrytis</taxon>
    </lineage>
</organism>